<name>A0A1M5XPF8_9CLOT</name>
<feature type="transmembrane region" description="Helical" evidence="1">
    <location>
        <begin position="12"/>
        <end position="30"/>
    </location>
</feature>
<dbReference type="EMBL" id="FQXP01000009">
    <property type="protein sequence ID" value="SHI01727.1"/>
    <property type="molecule type" value="Genomic_DNA"/>
</dbReference>
<sequence>MNLEFKAKRPREMFYVICLCVLSIFGMFVSTNLVDSYTWDKILFSLFTVIIIYQLYYMMAVETLKYSIDENGIEIIRFFGLKKTFIPQRDILGYLYKDTKISGVKLSGYSLANINYGKCFEDTIGLCKLFLTSSHNNFYIVTKDITYVISPADIDKFNEKLDKISSTVENFKRFPKQGKLELYKDKQFMIPFLLTSFLCIISVATPLALYGLNMLPQIMPLKFNSLFQPVLIGTGKQFASTQMFYGVGAMALLMCMYYATHFTAKFDKRSSYKYIYIALLVVVMVLIVQFRILYKYL</sequence>
<gene>
    <name evidence="3" type="ORF">SAMN02745196_02365</name>
</gene>
<reference evidence="3 4" key="1">
    <citation type="submission" date="2016-11" db="EMBL/GenBank/DDBJ databases">
        <authorList>
            <person name="Jaros S."/>
            <person name="Januszkiewicz K."/>
            <person name="Wedrychowicz H."/>
        </authorList>
    </citation>
    <scope>NUCLEOTIDE SEQUENCE [LARGE SCALE GENOMIC DNA]</scope>
    <source>
        <strain evidence="3 4">DSM 3089</strain>
    </source>
</reference>
<dbReference type="Pfam" id="PF10882">
    <property type="entry name" value="bPH_5"/>
    <property type="match status" value="1"/>
</dbReference>
<protein>
    <submittedName>
        <fullName evidence="3">PH domain-containing protein</fullName>
    </submittedName>
</protein>
<accession>A0A1M5XPF8</accession>
<evidence type="ECO:0000313" key="3">
    <source>
        <dbReference type="EMBL" id="SHI01727.1"/>
    </source>
</evidence>
<dbReference type="STRING" id="1121306.SAMN02745196_02365"/>
<proteinExistence type="predicted"/>
<dbReference type="Proteomes" id="UP000184526">
    <property type="component" value="Unassembled WGS sequence"/>
</dbReference>
<organism evidence="3 4">
    <name type="scientific">Clostridium collagenovorans DSM 3089</name>
    <dbReference type="NCBI Taxonomy" id="1121306"/>
    <lineage>
        <taxon>Bacteria</taxon>
        <taxon>Bacillati</taxon>
        <taxon>Bacillota</taxon>
        <taxon>Clostridia</taxon>
        <taxon>Eubacteriales</taxon>
        <taxon>Clostridiaceae</taxon>
        <taxon>Clostridium</taxon>
    </lineage>
</organism>
<evidence type="ECO:0000256" key="1">
    <source>
        <dbReference type="SAM" id="Phobius"/>
    </source>
</evidence>
<keyword evidence="4" id="KW-1185">Reference proteome</keyword>
<feature type="transmembrane region" description="Helical" evidence="1">
    <location>
        <begin position="274"/>
        <end position="294"/>
    </location>
</feature>
<keyword evidence="1" id="KW-0812">Transmembrane</keyword>
<evidence type="ECO:0000313" key="4">
    <source>
        <dbReference type="Proteomes" id="UP000184526"/>
    </source>
</evidence>
<feature type="transmembrane region" description="Helical" evidence="1">
    <location>
        <begin position="42"/>
        <end position="59"/>
    </location>
</feature>
<feature type="transmembrane region" description="Helical" evidence="1">
    <location>
        <begin position="188"/>
        <end position="212"/>
    </location>
</feature>
<dbReference type="AlphaFoldDB" id="A0A1M5XPF8"/>
<keyword evidence="1" id="KW-1133">Transmembrane helix</keyword>
<dbReference type="InterPro" id="IPR027783">
    <property type="entry name" value="Bacterial_PH-related"/>
</dbReference>
<evidence type="ECO:0000259" key="2">
    <source>
        <dbReference type="Pfam" id="PF10882"/>
    </source>
</evidence>
<feature type="domain" description="Bacterial Pleckstrin homology" evidence="2">
    <location>
        <begin position="65"/>
        <end position="162"/>
    </location>
</feature>
<feature type="transmembrane region" description="Helical" evidence="1">
    <location>
        <begin position="243"/>
        <end position="262"/>
    </location>
</feature>
<keyword evidence="1" id="KW-0472">Membrane</keyword>